<keyword evidence="3" id="KW-0804">Transcription</keyword>
<evidence type="ECO:0000259" key="5">
    <source>
        <dbReference type="PROSITE" id="PS50977"/>
    </source>
</evidence>
<dbReference type="Proteomes" id="UP000280708">
    <property type="component" value="Plasmid pF1"/>
</dbReference>
<dbReference type="AlphaFoldDB" id="A0A3G2UNS6"/>
<dbReference type="PANTHER" id="PTHR30055">
    <property type="entry name" value="HTH-TYPE TRANSCRIPTIONAL REGULATOR RUTR"/>
    <property type="match status" value="1"/>
</dbReference>
<dbReference type="InterPro" id="IPR001647">
    <property type="entry name" value="HTH_TetR"/>
</dbReference>
<evidence type="ECO:0000256" key="3">
    <source>
        <dbReference type="ARBA" id="ARBA00023163"/>
    </source>
</evidence>
<evidence type="ECO:0000256" key="4">
    <source>
        <dbReference type="PROSITE-ProRule" id="PRU00335"/>
    </source>
</evidence>
<dbReference type="PRINTS" id="PR00455">
    <property type="entry name" value="HTHTETR"/>
</dbReference>
<dbReference type="GO" id="GO:0003700">
    <property type="term" value="F:DNA-binding transcription factor activity"/>
    <property type="evidence" value="ECO:0007669"/>
    <property type="project" value="TreeGrafter"/>
</dbReference>
<dbReference type="PROSITE" id="PS01081">
    <property type="entry name" value="HTH_TETR_1"/>
    <property type="match status" value="1"/>
</dbReference>
<keyword evidence="2 4" id="KW-0238">DNA-binding</keyword>
<dbReference type="InterPro" id="IPR009057">
    <property type="entry name" value="Homeodomain-like_sf"/>
</dbReference>
<geneLocation type="plasmid" evidence="7">
    <name>pf1</name>
</geneLocation>
<dbReference type="EMBL" id="CP033227">
    <property type="protein sequence ID" value="AYO75738.1"/>
    <property type="molecule type" value="Genomic_DNA"/>
</dbReference>
<dbReference type="GO" id="GO:0000976">
    <property type="term" value="F:transcription cis-regulatory region binding"/>
    <property type="evidence" value="ECO:0007669"/>
    <property type="project" value="TreeGrafter"/>
</dbReference>
<sequence>MYISLQVIFQPMILHSRTEEKEMGKAIPGQPQIPAPHSRIGRPPGSITTLLGTHILEVATQQFFLRGYEATSMDAVAAAAQVSKRTLYQRFGSKRGLLLAIREQERGYFAALVDTPLPQGNVRRKMAFLANILVEATTTPRALAFMGLREELRRLEPDLEDGTYQRVIDHWVSAFQNILRSDPGVSEATPEQIDFVAGFLFDALVTIPQRRILRQGGLSNTAEEKTAFIDATLDLLASGVPALRASSEDDPATLLGARQQRTMIYGEVPHAR</sequence>
<dbReference type="Gene3D" id="1.10.357.10">
    <property type="entry name" value="Tetracycline Repressor, domain 2"/>
    <property type="match status" value="1"/>
</dbReference>
<proteinExistence type="predicted"/>
<feature type="domain" description="HTH tetR-type" evidence="5">
    <location>
        <begin position="49"/>
        <end position="109"/>
    </location>
</feature>
<dbReference type="Pfam" id="PF00440">
    <property type="entry name" value="TetR_N"/>
    <property type="match status" value="1"/>
</dbReference>
<organism evidence="6 7">
    <name type="scientific">Sphingobium yanoikuyae</name>
    <name type="common">Sphingomonas yanoikuyae</name>
    <dbReference type="NCBI Taxonomy" id="13690"/>
    <lineage>
        <taxon>Bacteria</taxon>
        <taxon>Pseudomonadati</taxon>
        <taxon>Pseudomonadota</taxon>
        <taxon>Alphaproteobacteria</taxon>
        <taxon>Sphingomonadales</taxon>
        <taxon>Sphingomonadaceae</taxon>
        <taxon>Sphingobium</taxon>
    </lineage>
</organism>
<dbReference type="FunFam" id="1.10.10.60:FF:000141">
    <property type="entry name" value="TetR family transcriptional regulator"/>
    <property type="match status" value="1"/>
</dbReference>
<evidence type="ECO:0000256" key="1">
    <source>
        <dbReference type="ARBA" id="ARBA00023015"/>
    </source>
</evidence>
<accession>A0A3G2UNS6</accession>
<protein>
    <submittedName>
        <fullName evidence="6">TetR/AcrR family transcriptional regulator</fullName>
    </submittedName>
</protein>
<name>A0A3G2UNS6_SPHYA</name>
<keyword evidence="1" id="KW-0805">Transcription regulation</keyword>
<evidence type="ECO:0000313" key="6">
    <source>
        <dbReference type="EMBL" id="AYO75738.1"/>
    </source>
</evidence>
<dbReference type="SUPFAM" id="SSF46689">
    <property type="entry name" value="Homeodomain-like"/>
    <property type="match status" value="1"/>
</dbReference>
<reference evidence="6 7" key="1">
    <citation type="submission" date="2018-10" db="EMBL/GenBank/DDBJ databases">
        <title>Characterization and genome analysis of a novel bacterium Sphingobium yanoikuyae SJTF8 capable of degrading PAHs.</title>
        <authorList>
            <person name="Yin C."/>
            <person name="Xiong W."/>
            <person name="Liang R."/>
        </authorList>
    </citation>
    <scope>NUCLEOTIDE SEQUENCE [LARGE SCALE GENOMIC DNA]</scope>
    <source>
        <strain evidence="6 7">SJTF8</strain>
        <plasmid evidence="7">pf1</plasmid>
    </source>
</reference>
<gene>
    <name evidence="6" type="ORF">EBF16_01820</name>
</gene>
<dbReference type="PANTHER" id="PTHR30055:SF234">
    <property type="entry name" value="HTH-TYPE TRANSCRIPTIONAL REGULATOR BETI"/>
    <property type="match status" value="1"/>
</dbReference>
<dbReference type="InterPro" id="IPR023772">
    <property type="entry name" value="DNA-bd_HTH_TetR-type_CS"/>
</dbReference>
<dbReference type="PROSITE" id="PS50977">
    <property type="entry name" value="HTH_TETR_2"/>
    <property type="match status" value="1"/>
</dbReference>
<evidence type="ECO:0000313" key="7">
    <source>
        <dbReference type="Proteomes" id="UP000280708"/>
    </source>
</evidence>
<feature type="DNA-binding region" description="H-T-H motif" evidence="4">
    <location>
        <begin position="72"/>
        <end position="91"/>
    </location>
</feature>
<evidence type="ECO:0000256" key="2">
    <source>
        <dbReference type="ARBA" id="ARBA00023125"/>
    </source>
</evidence>
<keyword evidence="6" id="KW-0614">Plasmid</keyword>
<dbReference type="InterPro" id="IPR050109">
    <property type="entry name" value="HTH-type_TetR-like_transc_reg"/>
</dbReference>